<proteinExistence type="predicted"/>
<sequence>MSTFPERLRKLRESERPAKSMRVKAELIGIGHDTLRKYETGENEPALSQLKLIANHYHVSLDELAWDEGERESKPL</sequence>
<accession>A0A8S5UYX9</accession>
<dbReference type="SUPFAM" id="SSF47413">
    <property type="entry name" value="lambda repressor-like DNA-binding domains"/>
    <property type="match status" value="1"/>
</dbReference>
<dbReference type="PROSITE" id="PS50943">
    <property type="entry name" value="HTH_CROC1"/>
    <property type="match status" value="1"/>
</dbReference>
<dbReference type="InterPro" id="IPR010982">
    <property type="entry name" value="Lambda_DNA-bd_dom_sf"/>
</dbReference>
<protein>
    <submittedName>
        <fullName evidence="2">Helix-turn-helix XRE-family like protein</fullName>
    </submittedName>
</protein>
<dbReference type="Gene3D" id="1.10.260.40">
    <property type="entry name" value="lambda repressor-like DNA-binding domains"/>
    <property type="match status" value="1"/>
</dbReference>
<dbReference type="EMBL" id="BK016170">
    <property type="protein sequence ID" value="DAF99644.1"/>
    <property type="molecule type" value="Genomic_DNA"/>
</dbReference>
<evidence type="ECO:0000313" key="2">
    <source>
        <dbReference type="EMBL" id="DAF99644.1"/>
    </source>
</evidence>
<feature type="domain" description="HTH cro/C1-type" evidence="1">
    <location>
        <begin position="25"/>
        <end position="64"/>
    </location>
</feature>
<dbReference type="SMART" id="SM00530">
    <property type="entry name" value="HTH_XRE"/>
    <property type="match status" value="1"/>
</dbReference>
<organism evidence="2">
    <name type="scientific">Siphoviridae sp. ctu1o13</name>
    <dbReference type="NCBI Taxonomy" id="2825711"/>
    <lineage>
        <taxon>Viruses</taxon>
        <taxon>Duplodnaviria</taxon>
        <taxon>Heunggongvirae</taxon>
        <taxon>Uroviricota</taxon>
        <taxon>Caudoviricetes</taxon>
    </lineage>
</organism>
<dbReference type="GO" id="GO:0003677">
    <property type="term" value="F:DNA binding"/>
    <property type="evidence" value="ECO:0007669"/>
    <property type="project" value="InterPro"/>
</dbReference>
<dbReference type="Pfam" id="PF01381">
    <property type="entry name" value="HTH_3"/>
    <property type="match status" value="1"/>
</dbReference>
<evidence type="ECO:0000259" key="1">
    <source>
        <dbReference type="PROSITE" id="PS50943"/>
    </source>
</evidence>
<dbReference type="InterPro" id="IPR001387">
    <property type="entry name" value="Cro/C1-type_HTH"/>
</dbReference>
<dbReference type="CDD" id="cd00093">
    <property type="entry name" value="HTH_XRE"/>
    <property type="match status" value="1"/>
</dbReference>
<name>A0A8S5UYX9_9CAUD</name>
<reference evidence="2" key="1">
    <citation type="journal article" date="2021" name="Proc. Natl. Acad. Sci. U.S.A.">
        <title>A Catalog of Tens of Thousands of Viruses from Human Metagenomes Reveals Hidden Associations with Chronic Diseases.</title>
        <authorList>
            <person name="Tisza M.J."/>
            <person name="Buck C.B."/>
        </authorList>
    </citation>
    <scope>NUCLEOTIDE SEQUENCE</scope>
    <source>
        <strain evidence="2">Ctu1o13</strain>
    </source>
</reference>